<keyword evidence="2" id="KW-1185">Reference proteome</keyword>
<organism evidence="1 2">
    <name type="scientific">Fusarium torulosum</name>
    <dbReference type="NCBI Taxonomy" id="33205"/>
    <lineage>
        <taxon>Eukaryota</taxon>
        <taxon>Fungi</taxon>
        <taxon>Dikarya</taxon>
        <taxon>Ascomycota</taxon>
        <taxon>Pezizomycotina</taxon>
        <taxon>Sordariomycetes</taxon>
        <taxon>Hypocreomycetidae</taxon>
        <taxon>Hypocreales</taxon>
        <taxon>Nectriaceae</taxon>
        <taxon>Fusarium</taxon>
    </lineage>
</organism>
<dbReference type="Proteomes" id="UP001187734">
    <property type="component" value="Unassembled WGS sequence"/>
</dbReference>
<comment type="caution">
    <text evidence="1">The sequence shown here is derived from an EMBL/GenBank/DDBJ whole genome shotgun (WGS) entry which is preliminary data.</text>
</comment>
<evidence type="ECO:0000313" key="1">
    <source>
        <dbReference type="EMBL" id="SPJ79020.1"/>
    </source>
</evidence>
<reference evidence="1" key="1">
    <citation type="submission" date="2018-03" db="EMBL/GenBank/DDBJ databases">
        <authorList>
            <person name="Guldener U."/>
        </authorList>
    </citation>
    <scope>NUCLEOTIDE SEQUENCE</scope>
</reference>
<dbReference type="AlphaFoldDB" id="A0AAE8MB07"/>
<sequence>MSGSVIERYHANGAETSRPAYSSMLKRREKESSIEKTHLITAWVCRSLANDKQIEFLDMGTDYSYTFYGVHSPTQAAMGALGDNAVKALHYHSSFGLESLR</sequence>
<evidence type="ECO:0000313" key="2">
    <source>
        <dbReference type="Proteomes" id="UP001187734"/>
    </source>
</evidence>
<protein>
    <submittedName>
        <fullName evidence="1">Uncharacterized protein</fullName>
    </submittedName>
</protein>
<name>A0AAE8MB07_9HYPO</name>
<accession>A0AAE8MB07</accession>
<gene>
    <name evidence="1" type="ORF">FTOL_07411</name>
</gene>
<dbReference type="EMBL" id="ONZP01000251">
    <property type="protein sequence ID" value="SPJ79020.1"/>
    <property type="molecule type" value="Genomic_DNA"/>
</dbReference>
<proteinExistence type="predicted"/>